<dbReference type="GO" id="GO:0005524">
    <property type="term" value="F:ATP binding"/>
    <property type="evidence" value="ECO:0007669"/>
    <property type="project" value="UniProtKB-UniRule"/>
</dbReference>
<keyword evidence="4 7" id="KW-0833">Ubl conjugation pathway</keyword>
<evidence type="ECO:0000313" key="10">
    <source>
        <dbReference type="EMBL" id="KAK4535870.1"/>
    </source>
</evidence>
<evidence type="ECO:0000259" key="9">
    <source>
        <dbReference type="PROSITE" id="PS50127"/>
    </source>
</evidence>
<dbReference type="PROSITE" id="PS50127">
    <property type="entry name" value="UBC_2"/>
    <property type="match status" value="1"/>
</dbReference>
<feature type="region of interest" description="Disordered" evidence="8">
    <location>
        <begin position="169"/>
        <end position="231"/>
    </location>
</feature>
<comment type="caution">
    <text evidence="10">The sequence shown here is derived from an EMBL/GenBank/DDBJ whole genome shotgun (WGS) entry which is preliminary data.</text>
</comment>
<dbReference type="SUPFAM" id="SSF54495">
    <property type="entry name" value="UBC-like"/>
    <property type="match status" value="1"/>
</dbReference>
<dbReference type="EC" id="2.3.2.23" evidence="1"/>
<keyword evidence="2" id="KW-0808">Transferase</keyword>
<evidence type="ECO:0000256" key="3">
    <source>
        <dbReference type="ARBA" id="ARBA00022741"/>
    </source>
</evidence>
<dbReference type="AlphaFoldDB" id="A0AAV9IUV9"/>
<accession>A0AAV9IUV9</accession>
<gene>
    <name evidence="10" type="ORF">CDCA_CDCA06G1895</name>
</gene>
<protein>
    <recommendedName>
        <fullName evidence="1">E2 ubiquitin-conjugating enzyme</fullName>
        <ecNumber evidence="1">2.3.2.23</ecNumber>
    </recommendedName>
</protein>
<evidence type="ECO:0000256" key="6">
    <source>
        <dbReference type="PROSITE-ProRule" id="PRU10133"/>
    </source>
</evidence>
<dbReference type="FunFam" id="3.10.110.10:FF:000031">
    <property type="entry name" value="Ubiquitin-conjugating enzyme E2 22"/>
    <property type="match status" value="1"/>
</dbReference>
<evidence type="ECO:0000256" key="2">
    <source>
        <dbReference type="ARBA" id="ARBA00022679"/>
    </source>
</evidence>
<feature type="compositionally biased region" description="Low complexity" evidence="8">
    <location>
        <begin position="170"/>
        <end position="183"/>
    </location>
</feature>
<reference evidence="10 11" key="1">
    <citation type="submission" date="2022-07" db="EMBL/GenBank/DDBJ databases">
        <title>Genome-wide signatures of adaptation to extreme environments.</title>
        <authorList>
            <person name="Cho C.H."/>
            <person name="Yoon H.S."/>
        </authorList>
    </citation>
    <scope>NUCLEOTIDE SEQUENCE [LARGE SCALE GENOMIC DNA]</scope>
    <source>
        <strain evidence="10 11">DBV 063 E5</strain>
    </source>
</reference>
<organism evidence="10 11">
    <name type="scientific">Cyanidium caldarium</name>
    <name type="common">Red alga</name>
    <dbReference type="NCBI Taxonomy" id="2771"/>
    <lineage>
        <taxon>Eukaryota</taxon>
        <taxon>Rhodophyta</taxon>
        <taxon>Bangiophyceae</taxon>
        <taxon>Cyanidiales</taxon>
        <taxon>Cyanidiaceae</taxon>
        <taxon>Cyanidium</taxon>
    </lineage>
</organism>
<dbReference type="InterPro" id="IPR000608">
    <property type="entry name" value="UBC"/>
</dbReference>
<dbReference type="Gene3D" id="3.10.110.10">
    <property type="entry name" value="Ubiquitin Conjugating Enzyme"/>
    <property type="match status" value="1"/>
</dbReference>
<evidence type="ECO:0000256" key="5">
    <source>
        <dbReference type="ARBA" id="ARBA00022840"/>
    </source>
</evidence>
<name>A0AAV9IUV9_CYACA</name>
<dbReference type="InterPro" id="IPR023313">
    <property type="entry name" value="UBQ-conjugating_AS"/>
</dbReference>
<evidence type="ECO:0000256" key="4">
    <source>
        <dbReference type="ARBA" id="ARBA00022786"/>
    </source>
</evidence>
<dbReference type="SMART" id="SM00212">
    <property type="entry name" value="UBCc"/>
    <property type="match status" value="1"/>
</dbReference>
<evidence type="ECO:0000256" key="7">
    <source>
        <dbReference type="RuleBase" id="RU362109"/>
    </source>
</evidence>
<evidence type="ECO:0000313" key="11">
    <source>
        <dbReference type="Proteomes" id="UP001301350"/>
    </source>
</evidence>
<dbReference type="Proteomes" id="UP001301350">
    <property type="component" value="Unassembled WGS sequence"/>
</dbReference>
<dbReference type="CDD" id="cd23804">
    <property type="entry name" value="UBCc_UBE2S"/>
    <property type="match status" value="1"/>
</dbReference>
<sequence>MTQSENLPPGVVSKLFRELQSIESDRIDGVRLVREATLPAGADSLSEIVADVSGPEGTPYEGGVFRMKLALVAEYPAQPPRGYFCTKIFHPNVSERGEICVDTLKRDWQPTYGIRHILTVVRCLLIDPNPESALNEEAGRLLLEDYEAFAAHARIWTRVHASPRIHVSTAGAADGGAPDADAAAETKKAPDTSPSPATTTCPDASSKDPLRQVMRNTGSPLREKRRSLKRL</sequence>
<keyword evidence="11" id="KW-1185">Reference proteome</keyword>
<dbReference type="PROSITE" id="PS00183">
    <property type="entry name" value="UBC_1"/>
    <property type="match status" value="1"/>
</dbReference>
<feature type="active site" description="Glycyl thioester intermediate" evidence="6">
    <location>
        <position position="100"/>
    </location>
</feature>
<dbReference type="InterPro" id="IPR016135">
    <property type="entry name" value="UBQ-conjugating_enzyme/RWD"/>
</dbReference>
<evidence type="ECO:0000256" key="8">
    <source>
        <dbReference type="SAM" id="MobiDB-lite"/>
    </source>
</evidence>
<dbReference type="PANTHER" id="PTHR24068">
    <property type="entry name" value="UBIQUITIN-CONJUGATING ENZYME E2"/>
    <property type="match status" value="1"/>
</dbReference>
<keyword evidence="5 7" id="KW-0067">ATP-binding</keyword>
<dbReference type="GO" id="GO:0061631">
    <property type="term" value="F:ubiquitin conjugating enzyme activity"/>
    <property type="evidence" value="ECO:0007669"/>
    <property type="project" value="UniProtKB-EC"/>
</dbReference>
<dbReference type="Pfam" id="PF00179">
    <property type="entry name" value="UQ_con"/>
    <property type="match status" value="1"/>
</dbReference>
<evidence type="ECO:0000256" key="1">
    <source>
        <dbReference type="ARBA" id="ARBA00012486"/>
    </source>
</evidence>
<feature type="compositionally biased region" description="Low complexity" evidence="8">
    <location>
        <begin position="191"/>
        <end position="204"/>
    </location>
</feature>
<dbReference type="EMBL" id="JANCYW010000006">
    <property type="protein sequence ID" value="KAK4535870.1"/>
    <property type="molecule type" value="Genomic_DNA"/>
</dbReference>
<feature type="domain" description="UBC core" evidence="9">
    <location>
        <begin position="10"/>
        <end position="162"/>
    </location>
</feature>
<keyword evidence="3 7" id="KW-0547">Nucleotide-binding</keyword>
<comment type="similarity">
    <text evidence="7">Belongs to the ubiquitin-conjugating enzyme family.</text>
</comment>
<proteinExistence type="inferred from homology"/>